<evidence type="ECO:0000256" key="1">
    <source>
        <dbReference type="ARBA" id="ARBA00007374"/>
    </source>
</evidence>
<evidence type="ECO:0000256" key="2">
    <source>
        <dbReference type="ARBA" id="ARBA00022679"/>
    </source>
</evidence>
<keyword evidence="6" id="KW-1185">Reference proteome</keyword>
<sequence>MINTKLQEQVLSEVFAPRNCKKNYYNNYINNITTDTNTPNNETVNNTINTMAQGVRRRCSDSLTEHTVADLKQFRCHSGTALSSSKKCVSADNLKISKRSNSMDNHKGHEETIFEMEIANNASSAPTAPNNIHHQRTTSVENIIIEPDDCTIVSKYILLEDLTRKLRKPCVLDLKMGTRQYGVDALDTKQSSQRKKCFQTTSRLLGCRICGLKIWDVGEQKFLTRDKYFGRRVKIGWQFARILARFLYNGVYVSSIIKQIPKLIYDLDKLQKCILNLKGYRLYGASLLLKYDGEAKEEQQQQQVHDGNAVDEDDDEDNDFDICRLHLIDFAQCVIKEDVIENFNNLKIPPSTSLEYEDRGFVRGLKSLKFYMLHLWKYLTNDHPLIFKKEEMAQYLRDNKDNCYKNWDWLDEFDKEDELQFDDLESPLRKKWRKYELIFDIEPHHNIDEEVSE</sequence>
<dbReference type="GO" id="GO:0032958">
    <property type="term" value="P:inositol phosphate biosynthetic process"/>
    <property type="evidence" value="ECO:0007669"/>
    <property type="project" value="InterPro"/>
</dbReference>
<accession>A0A376B8Q4</accession>
<dbReference type="Gene3D" id="3.30.470.160">
    <property type="entry name" value="Inositol polyphosphate kinase"/>
    <property type="match status" value="1"/>
</dbReference>
<comment type="similarity">
    <text evidence="1 4">Belongs to the inositol phosphokinase (IPK) family.</text>
</comment>
<reference evidence="6" key="1">
    <citation type="submission" date="2018-06" db="EMBL/GenBank/DDBJ databases">
        <authorList>
            <person name="Guldener U."/>
        </authorList>
    </citation>
    <scope>NUCLEOTIDE SEQUENCE [LARGE SCALE GENOMIC DNA]</scope>
    <source>
        <strain evidence="6">UTAD17</strain>
    </source>
</reference>
<dbReference type="SUPFAM" id="SSF56104">
    <property type="entry name" value="SAICAR synthase-like"/>
    <property type="match status" value="1"/>
</dbReference>
<keyword evidence="2 4" id="KW-0808">Transferase</keyword>
<dbReference type="VEuPathDB" id="FungiDB:SCODWIG_02710"/>
<evidence type="ECO:0000256" key="3">
    <source>
        <dbReference type="ARBA" id="ARBA00022777"/>
    </source>
</evidence>
<dbReference type="GO" id="GO:0000824">
    <property type="term" value="F:inositol-1,4,5,6-tetrakisphosphate 3-kinase activity"/>
    <property type="evidence" value="ECO:0007669"/>
    <property type="project" value="TreeGrafter"/>
</dbReference>
<dbReference type="EMBL" id="UFAJ01000510">
    <property type="protein sequence ID" value="SSD60949.1"/>
    <property type="molecule type" value="Genomic_DNA"/>
</dbReference>
<dbReference type="GO" id="GO:0005737">
    <property type="term" value="C:cytoplasm"/>
    <property type="evidence" value="ECO:0007669"/>
    <property type="project" value="TreeGrafter"/>
</dbReference>
<dbReference type="GO" id="GO:0046854">
    <property type="term" value="P:phosphatidylinositol phosphate biosynthetic process"/>
    <property type="evidence" value="ECO:0007669"/>
    <property type="project" value="TreeGrafter"/>
</dbReference>
<evidence type="ECO:0000256" key="4">
    <source>
        <dbReference type="RuleBase" id="RU363090"/>
    </source>
</evidence>
<dbReference type="PANTHER" id="PTHR12400:SF21">
    <property type="entry name" value="KINASE"/>
    <property type="match status" value="1"/>
</dbReference>
<evidence type="ECO:0000313" key="6">
    <source>
        <dbReference type="Proteomes" id="UP000262825"/>
    </source>
</evidence>
<name>A0A376B8Q4_9ASCO</name>
<dbReference type="PANTHER" id="PTHR12400">
    <property type="entry name" value="INOSITOL POLYPHOSPHATE KINASE"/>
    <property type="match status" value="1"/>
</dbReference>
<dbReference type="GO" id="GO:0008440">
    <property type="term" value="F:inositol-1,4,5-trisphosphate 3-kinase activity"/>
    <property type="evidence" value="ECO:0007669"/>
    <property type="project" value="TreeGrafter"/>
</dbReference>
<dbReference type="EC" id="2.7.-.-" evidence="4"/>
<dbReference type="InterPro" id="IPR038286">
    <property type="entry name" value="IPK_sf"/>
</dbReference>
<protein>
    <recommendedName>
        <fullName evidence="4">Kinase</fullName>
        <ecNumber evidence="4">2.7.-.-</ecNumber>
    </recommendedName>
</protein>
<dbReference type="AlphaFoldDB" id="A0A376B8Q4"/>
<dbReference type="Pfam" id="PF03770">
    <property type="entry name" value="IPK"/>
    <property type="match status" value="1"/>
</dbReference>
<dbReference type="InterPro" id="IPR005522">
    <property type="entry name" value="IPK"/>
</dbReference>
<dbReference type="GO" id="GO:0005634">
    <property type="term" value="C:nucleus"/>
    <property type="evidence" value="ECO:0007669"/>
    <property type="project" value="TreeGrafter"/>
</dbReference>
<evidence type="ECO:0000313" key="5">
    <source>
        <dbReference type="EMBL" id="SSD60949.1"/>
    </source>
</evidence>
<proteinExistence type="inferred from homology"/>
<dbReference type="Proteomes" id="UP000262825">
    <property type="component" value="Unassembled WGS sequence"/>
</dbReference>
<keyword evidence="3 4" id="KW-0418">Kinase</keyword>
<organism evidence="5 6">
    <name type="scientific">Saccharomycodes ludwigii</name>
    <dbReference type="NCBI Taxonomy" id="36035"/>
    <lineage>
        <taxon>Eukaryota</taxon>
        <taxon>Fungi</taxon>
        <taxon>Dikarya</taxon>
        <taxon>Ascomycota</taxon>
        <taxon>Saccharomycotina</taxon>
        <taxon>Saccharomycetes</taxon>
        <taxon>Saccharomycodales</taxon>
        <taxon>Saccharomycodaceae</taxon>
        <taxon>Saccharomycodes</taxon>
    </lineage>
</organism>
<gene>
    <name evidence="5" type="ORF">SCODWIG_02710</name>
</gene>